<evidence type="ECO:0000313" key="2">
    <source>
        <dbReference type="Proteomes" id="UP000887564"/>
    </source>
</evidence>
<organism evidence="2 3">
    <name type="scientific">Parascaris equorum</name>
    <name type="common">Equine roundworm</name>
    <dbReference type="NCBI Taxonomy" id="6256"/>
    <lineage>
        <taxon>Eukaryota</taxon>
        <taxon>Metazoa</taxon>
        <taxon>Ecdysozoa</taxon>
        <taxon>Nematoda</taxon>
        <taxon>Chromadorea</taxon>
        <taxon>Rhabditida</taxon>
        <taxon>Spirurina</taxon>
        <taxon>Ascaridomorpha</taxon>
        <taxon>Ascaridoidea</taxon>
        <taxon>Ascarididae</taxon>
        <taxon>Parascaris</taxon>
    </lineage>
</organism>
<feature type="compositionally biased region" description="Basic and acidic residues" evidence="1">
    <location>
        <begin position="37"/>
        <end position="50"/>
    </location>
</feature>
<name>A0A914RSR4_PAREQ</name>
<evidence type="ECO:0000313" key="3">
    <source>
        <dbReference type="WBParaSite" id="PEQ_0000499901-mRNA-1"/>
    </source>
</evidence>
<sequence>MLERYLAGEVDLSSLSTSRLDEVTTTKTAPKRRRQTSRRDTDHGGEDESHTNPGGALNALINVVDSDNSSDSESDGIVLIMTEVLDVVGGSYDDEELLSMSGDEGDDESMDSVSTPPDRDDEPTIEVMALF</sequence>
<reference evidence="3" key="1">
    <citation type="submission" date="2022-11" db="UniProtKB">
        <authorList>
            <consortium name="WormBaseParasite"/>
        </authorList>
    </citation>
    <scope>IDENTIFICATION</scope>
</reference>
<dbReference type="AlphaFoldDB" id="A0A914RSR4"/>
<proteinExistence type="predicted"/>
<dbReference type="Proteomes" id="UP000887564">
    <property type="component" value="Unplaced"/>
</dbReference>
<accession>A0A914RSR4</accession>
<feature type="region of interest" description="Disordered" evidence="1">
    <location>
        <begin position="92"/>
        <end position="123"/>
    </location>
</feature>
<dbReference type="WBParaSite" id="PEQ_0000499901-mRNA-1">
    <property type="protein sequence ID" value="PEQ_0000499901-mRNA-1"/>
    <property type="gene ID" value="PEQ_0000499901"/>
</dbReference>
<feature type="compositionally biased region" description="Acidic residues" evidence="1">
    <location>
        <begin position="92"/>
        <end position="110"/>
    </location>
</feature>
<protein>
    <submittedName>
        <fullName evidence="3">Uncharacterized protein</fullName>
    </submittedName>
</protein>
<evidence type="ECO:0000256" key="1">
    <source>
        <dbReference type="SAM" id="MobiDB-lite"/>
    </source>
</evidence>
<feature type="region of interest" description="Disordered" evidence="1">
    <location>
        <begin position="13"/>
        <end position="73"/>
    </location>
</feature>
<keyword evidence="2" id="KW-1185">Reference proteome</keyword>